<dbReference type="EMBL" id="JACHDR010000001">
    <property type="protein sequence ID" value="MBB5512782.1"/>
    <property type="molecule type" value="Genomic_DNA"/>
</dbReference>
<evidence type="ECO:0000256" key="8">
    <source>
        <dbReference type="SAM" id="MobiDB-lite"/>
    </source>
</evidence>
<dbReference type="Proteomes" id="UP000580797">
    <property type="component" value="Unassembled WGS sequence"/>
</dbReference>
<evidence type="ECO:0000256" key="6">
    <source>
        <dbReference type="ARBA" id="ARBA00023306"/>
    </source>
</evidence>
<keyword evidence="3 7" id="KW-0812">Transmembrane</keyword>
<comment type="subcellular location">
    <subcellularLocation>
        <location evidence="7">Cell membrane</location>
        <topology evidence="7">Multi-pass membrane protein</topology>
    </subcellularLocation>
</comment>
<dbReference type="InterPro" id="IPR009619">
    <property type="entry name" value="CrgA"/>
</dbReference>
<dbReference type="HAMAP" id="MF_00631">
    <property type="entry name" value="CrgA"/>
    <property type="match status" value="1"/>
</dbReference>
<keyword evidence="6 7" id="KW-0131">Cell cycle</keyword>
<evidence type="ECO:0000256" key="1">
    <source>
        <dbReference type="ARBA" id="ARBA00022475"/>
    </source>
</evidence>
<keyword evidence="5 7" id="KW-0472">Membrane</keyword>
<feature type="transmembrane region" description="Helical" evidence="7">
    <location>
        <begin position="63"/>
        <end position="86"/>
    </location>
</feature>
<accession>A0A7W8X013</accession>
<feature type="region of interest" description="Disordered" evidence="8">
    <location>
        <begin position="1"/>
        <end position="60"/>
    </location>
</feature>
<dbReference type="AlphaFoldDB" id="A0A7W8X013"/>
<evidence type="ECO:0000256" key="3">
    <source>
        <dbReference type="ARBA" id="ARBA00022692"/>
    </source>
</evidence>
<dbReference type="RefSeq" id="WP_409366179.1">
    <property type="nucleotide sequence ID" value="NZ_BAAARH010000013.1"/>
</dbReference>
<evidence type="ECO:0000313" key="10">
    <source>
        <dbReference type="Proteomes" id="UP000580797"/>
    </source>
</evidence>
<reference evidence="9 10" key="1">
    <citation type="submission" date="2020-08" db="EMBL/GenBank/DDBJ databases">
        <title>Sequencing the genomes of 1000 actinobacteria strains.</title>
        <authorList>
            <person name="Klenk H.-P."/>
        </authorList>
    </citation>
    <scope>NUCLEOTIDE SEQUENCE [LARGE SCALE GENOMIC DNA]</scope>
    <source>
        <strain evidence="9 10">DSM 105783</strain>
    </source>
</reference>
<evidence type="ECO:0000256" key="2">
    <source>
        <dbReference type="ARBA" id="ARBA00022618"/>
    </source>
</evidence>
<feature type="compositionally biased region" description="Basic and acidic residues" evidence="8">
    <location>
        <begin position="11"/>
        <end position="57"/>
    </location>
</feature>
<organism evidence="9 10">
    <name type="scientific">Neomicrococcus aestuarii</name>
    <dbReference type="NCBI Taxonomy" id="556325"/>
    <lineage>
        <taxon>Bacteria</taxon>
        <taxon>Bacillati</taxon>
        <taxon>Actinomycetota</taxon>
        <taxon>Actinomycetes</taxon>
        <taxon>Micrococcales</taxon>
        <taxon>Micrococcaceae</taxon>
        <taxon>Neomicrococcus</taxon>
    </lineage>
</organism>
<name>A0A7W8X013_9MICC</name>
<keyword evidence="1 7" id="KW-1003">Cell membrane</keyword>
<sequence length="118" mass="13187">MSQTAGVLVPESKKNHDSHSVSSHEKGNPAREAERKLAKEKEPELRAARRAAREAKKNAPSPTWYKVIMFGLMILGLLWIIVYYLGGGLFPIPGIGGWNIFIGFGIAMVGFFMTTRWR</sequence>
<dbReference type="GO" id="GO:0051301">
    <property type="term" value="P:cell division"/>
    <property type="evidence" value="ECO:0007669"/>
    <property type="project" value="UniProtKB-UniRule"/>
</dbReference>
<evidence type="ECO:0000256" key="7">
    <source>
        <dbReference type="HAMAP-Rule" id="MF_00631"/>
    </source>
</evidence>
<gene>
    <name evidence="7" type="primary">crgA</name>
    <name evidence="9" type="ORF">HD598_001469</name>
</gene>
<comment type="caution">
    <text evidence="9">The sequence shown here is derived from an EMBL/GenBank/DDBJ whole genome shotgun (WGS) entry which is preliminary data.</text>
</comment>
<dbReference type="Pfam" id="PF06781">
    <property type="entry name" value="CrgA"/>
    <property type="match status" value="1"/>
</dbReference>
<proteinExistence type="inferred from homology"/>
<dbReference type="GO" id="GO:0005886">
    <property type="term" value="C:plasma membrane"/>
    <property type="evidence" value="ECO:0007669"/>
    <property type="project" value="UniProtKB-SubCell"/>
</dbReference>
<evidence type="ECO:0000256" key="5">
    <source>
        <dbReference type="ARBA" id="ARBA00023136"/>
    </source>
</evidence>
<keyword evidence="2 7" id="KW-0132">Cell division</keyword>
<evidence type="ECO:0000313" key="9">
    <source>
        <dbReference type="EMBL" id="MBB5512782.1"/>
    </source>
</evidence>
<comment type="function">
    <text evidence="7">Involved in cell division.</text>
</comment>
<comment type="similarity">
    <text evidence="7">Belongs to the CrgA family.</text>
</comment>
<feature type="transmembrane region" description="Helical" evidence="7">
    <location>
        <begin position="92"/>
        <end position="113"/>
    </location>
</feature>
<keyword evidence="4 7" id="KW-1133">Transmembrane helix</keyword>
<protein>
    <recommendedName>
        <fullName evidence="7">Cell division protein CrgA</fullName>
    </recommendedName>
</protein>
<evidence type="ECO:0000256" key="4">
    <source>
        <dbReference type="ARBA" id="ARBA00022989"/>
    </source>
</evidence>